<dbReference type="AlphaFoldDB" id="A0A162F3X8"/>
<feature type="transmembrane region" description="Helical" evidence="1">
    <location>
        <begin position="60"/>
        <end position="78"/>
    </location>
</feature>
<dbReference type="STRING" id="519424.AZF04_14745"/>
<name>A0A162F3X8_9BACI</name>
<feature type="transmembrane region" description="Helical" evidence="1">
    <location>
        <begin position="37"/>
        <end position="54"/>
    </location>
</feature>
<keyword evidence="3" id="KW-1185">Reference proteome</keyword>
<gene>
    <name evidence="2" type="ORF">AZF04_14745</name>
</gene>
<organism evidence="2 3">
    <name type="scientific">Alkalihalobacillus trypoxylicola</name>
    <dbReference type="NCBI Taxonomy" id="519424"/>
    <lineage>
        <taxon>Bacteria</taxon>
        <taxon>Bacillati</taxon>
        <taxon>Bacillota</taxon>
        <taxon>Bacilli</taxon>
        <taxon>Bacillales</taxon>
        <taxon>Bacillaceae</taxon>
        <taxon>Alkalihalobacillus</taxon>
    </lineage>
</organism>
<dbReference type="Proteomes" id="UP000075806">
    <property type="component" value="Unassembled WGS sequence"/>
</dbReference>
<dbReference type="OrthoDB" id="3035848at2"/>
<keyword evidence="1" id="KW-0472">Membrane</keyword>
<dbReference type="RefSeq" id="WP_061947594.1">
    <property type="nucleotide sequence ID" value="NZ_LTAO01000002.1"/>
</dbReference>
<reference evidence="2" key="1">
    <citation type="submission" date="2016-02" db="EMBL/GenBank/DDBJ databases">
        <title>Genome sequence of Bacillus trypoxylicola KCTC 13244(T).</title>
        <authorList>
            <person name="Jeong H."/>
            <person name="Park S.-H."/>
            <person name="Choi S.-K."/>
        </authorList>
    </citation>
    <scope>NUCLEOTIDE SEQUENCE [LARGE SCALE GENOMIC DNA]</scope>
    <source>
        <strain evidence="2">KCTC 13244</strain>
    </source>
</reference>
<dbReference type="EMBL" id="LTAO01000002">
    <property type="protein sequence ID" value="KYG34439.1"/>
    <property type="molecule type" value="Genomic_DNA"/>
</dbReference>
<proteinExistence type="predicted"/>
<protein>
    <submittedName>
        <fullName evidence="2">Uncharacterized protein</fullName>
    </submittedName>
</protein>
<keyword evidence="1" id="KW-1133">Transmembrane helix</keyword>
<evidence type="ECO:0000313" key="3">
    <source>
        <dbReference type="Proteomes" id="UP000075806"/>
    </source>
</evidence>
<accession>A0A162F3X8</accession>
<keyword evidence="1" id="KW-0812">Transmembrane</keyword>
<sequence>MKVINAKEHTKKYMDVSKKAAAGTYPTKRIAMIGSKVGIYIGVGLLGIGIYLLIIGHSFWIGSLTAGAVTLLSNFINLKRNKS</sequence>
<evidence type="ECO:0000256" key="1">
    <source>
        <dbReference type="SAM" id="Phobius"/>
    </source>
</evidence>
<evidence type="ECO:0000313" key="2">
    <source>
        <dbReference type="EMBL" id="KYG34439.1"/>
    </source>
</evidence>
<comment type="caution">
    <text evidence="2">The sequence shown here is derived from an EMBL/GenBank/DDBJ whole genome shotgun (WGS) entry which is preliminary data.</text>
</comment>